<evidence type="ECO:0000259" key="6">
    <source>
        <dbReference type="PROSITE" id="PS50089"/>
    </source>
</evidence>
<evidence type="ECO:0000256" key="3">
    <source>
        <dbReference type="ARBA" id="ARBA00022833"/>
    </source>
</evidence>
<evidence type="ECO:0000256" key="2">
    <source>
        <dbReference type="ARBA" id="ARBA00022771"/>
    </source>
</evidence>
<keyword evidence="2 4" id="KW-0863">Zinc-finger</keyword>
<feature type="compositionally biased region" description="Basic and acidic residues" evidence="5">
    <location>
        <begin position="203"/>
        <end position="227"/>
    </location>
</feature>
<dbReference type="PROSITE" id="PS50089">
    <property type="entry name" value="ZF_RING_2"/>
    <property type="match status" value="1"/>
</dbReference>
<feature type="compositionally biased region" description="Low complexity" evidence="5">
    <location>
        <begin position="244"/>
        <end position="266"/>
    </location>
</feature>
<dbReference type="AlphaFoldDB" id="A0A9W8XGY7"/>
<evidence type="ECO:0000256" key="4">
    <source>
        <dbReference type="PROSITE-ProRule" id="PRU00175"/>
    </source>
</evidence>
<evidence type="ECO:0000313" key="7">
    <source>
        <dbReference type="EMBL" id="KAJ4350355.1"/>
    </source>
</evidence>
<dbReference type="InterPro" id="IPR013083">
    <property type="entry name" value="Znf_RING/FYVE/PHD"/>
</dbReference>
<proteinExistence type="predicted"/>
<gene>
    <name evidence="7" type="ORF">N0V89_008976</name>
</gene>
<dbReference type="Pfam" id="PF13639">
    <property type="entry name" value="zf-RING_2"/>
    <property type="match status" value="1"/>
</dbReference>
<feature type="region of interest" description="Disordered" evidence="5">
    <location>
        <begin position="89"/>
        <end position="118"/>
    </location>
</feature>
<keyword evidence="3" id="KW-0862">Zinc</keyword>
<dbReference type="SUPFAM" id="SSF57850">
    <property type="entry name" value="RING/U-box"/>
    <property type="match status" value="1"/>
</dbReference>
<keyword evidence="1" id="KW-0479">Metal-binding</keyword>
<protein>
    <recommendedName>
        <fullName evidence="6">RING-type domain-containing protein</fullName>
    </recommendedName>
</protein>
<dbReference type="Gene3D" id="3.30.40.10">
    <property type="entry name" value="Zinc/RING finger domain, C3HC4 (zinc finger)"/>
    <property type="match status" value="1"/>
</dbReference>
<name>A0A9W8XGY7_9PLEO</name>
<dbReference type="RefSeq" id="XP_056069285.1">
    <property type="nucleotide sequence ID" value="XM_056217729.1"/>
</dbReference>
<evidence type="ECO:0000313" key="8">
    <source>
        <dbReference type="Proteomes" id="UP001140513"/>
    </source>
</evidence>
<feature type="region of interest" description="Disordered" evidence="5">
    <location>
        <begin position="303"/>
        <end position="388"/>
    </location>
</feature>
<dbReference type="GeneID" id="80912506"/>
<organism evidence="7 8">
    <name type="scientific">Didymosphaeria variabile</name>
    <dbReference type="NCBI Taxonomy" id="1932322"/>
    <lineage>
        <taxon>Eukaryota</taxon>
        <taxon>Fungi</taxon>
        <taxon>Dikarya</taxon>
        <taxon>Ascomycota</taxon>
        <taxon>Pezizomycotina</taxon>
        <taxon>Dothideomycetes</taxon>
        <taxon>Pleosporomycetidae</taxon>
        <taxon>Pleosporales</taxon>
        <taxon>Massarineae</taxon>
        <taxon>Didymosphaeriaceae</taxon>
        <taxon>Didymosphaeria</taxon>
    </lineage>
</organism>
<dbReference type="InterPro" id="IPR001841">
    <property type="entry name" value="Znf_RING"/>
</dbReference>
<dbReference type="SMART" id="SM00184">
    <property type="entry name" value="RING"/>
    <property type="match status" value="1"/>
</dbReference>
<dbReference type="OrthoDB" id="8062037at2759"/>
<feature type="compositionally biased region" description="Polar residues" evidence="5">
    <location>
        <begin position="100"/>
        <end position="118"/>
    </location>
</feature>
<reference evidence="7" key="1">
    <citation type="submission" date="2022-10" db="EMBL/GenBank/DDBJ databases">
        <title>Tapping the CABI collections for fungal endophytes: first genome assemblies for Collariella, Neodidymelliopsis, Ascochyta clinopodiicola, Didymella pomorum, Didymosphaeria variabile, Neocosmospora piperis and Neocucurbitaria cava.</title>
        <authorList>
            <person name="Hill R."/>
        </authorList>
    </citation>
    <scope>NUCLEOTIDE SEQUENCE</scope>
    <source>
        <strain evidence="7">IMI 356815</strain>
    </source>
</reference>
<evidence type="ECO:0000256" key="5">
    <source>
        <dbReference type="SAM" id="MobiDB-lite"/>
    </source>
</evidence>
<keyword evidence="8" id="KW-1185">Reference proteome</keyword>
<dbReference type="Proteomes" id="UP001140513">
    <property type="component" value="Unassembled WGS sequence"/>
</dbReference>
<comment type="caution">
    <text evidence="7">The sequence shown here is derived from an EMBL/GenBank/DDBJ whole genome shotgun (WGS) entry which is preliminary data.</text>
</comment>
<dbReference type="EMBL" id="JAPEUX010000006">
    <property type="protein sequence ID" value="KAJ4350355.1"/>
    <property type="molecule type" value="Genomic_DNA"/>
</dbReference>
<evidence type="ECO:0000256" key="1">
    <source>
        <dbReference type="ARBA" id="ARBA00022723"/>
    </source>
</evidence>
<feature type="domain" description="RING-type" evidence="6">
    <location>
        <begin position="33"/>
        <end position="80"/>
    </location>
</feature>
<accession>A0A9W8XGY7</accession>
<dbReference type="GO" id="GO:0008270">
    <property type="term" value="F:zinc ion binding"/>
    <property type="evidence" value="ECO:0007669"/>
    <property type="project" value="UniProtKB-KW"/>
</dbReference>
<sequence>MADHKTARELCTTFLKEKTEVIDPQDLPILDECPICLDNYELEQSVRVTIEGCKHVFGRSCLTALLTNNPRLEKKCPLCRTVWMDAPAGASTRAPPPTVRSVQSGIDSTPGSSRAQVQRPSQPFFVGSFRAQANDRPLAMPRSRQRELTRPARPPAGFSFLSYSPAPSPAVLVGQPNRVINLIDSDGDDDPLESFNSITRDINSVRERARNTEPKRRNEGKTWKKSEPATAAQRASPTIERENGSSNGQNQQNQQAQQAQQQQQEQTTPFPASFWNPPPRARPTPQNIQNLIQQNWGLVSGTRDVQTADRSEDAVMASDDDVAQRSEQDPPPPPPAVASPAEDRSHILPNARAQTVLAPPRSSSLRRNQRSRRPPYPFIFSPTPEANTDVGRNLAAQTRQDRLDRCETELREGMTRLSAQEQDLNNRAQRLNVRESVLDDRERAVALREEDVRLREGTLTRLGVVRLRQLREFDAMAARHREEMRISP</sequence>
<dbReference type="PANTHER" id="PTHR45969">
    <property type="entry name" value="RING ZINC FINGER PROTEIN-RELATED"/>
    <property type="match status" value="1"/>
</dbReference>
<feature type="region of interest" description="Disordered" evidence="5">
    <location>
        <begin position="184"/>
        <end position="286"/>
    </location>
</feature>